<feature type="region of interest" description="Disordered" evidence="1">
    <location>
        <begin position="300"/>
        <end position="323"/>
    </location>
</feature>
<dbReference type="InterPro" id="IPR050834">
    <property type="entry name" value="Glycosyltransf_2"/>
</dbReference>
<proteinExistence type="predicted"/>
<feature type="compositionally biased region" description="Basic and acidic residues" evidence="1">
    <location>
        <begin position="1042"/>
        <end position="1054"/>
    </location>
</feature>
<keyword evidence="2" id="KW-0812">Transmembrane</keyword>
<evidence type="ECO:0000256" key="1">
    <source>
        <dbReference type="SAM" id="MobiDB-lite"/>
    </source>
</evidence>
<organism evidence="3 4">
    <name type="scientific">Zhihengliuella flava</name>
    <dbReference type="NCBI Taxonomy" id="1285193"/>
    <lineage>
        <taxon>Bacteria</taxon>
        <taxon>Bacillati</taxon>
        <taxon>Actinomycetota</taxon>
        <taxon>Actinomycetes</taxon>
        <taxon>Micrococcales</taxon>
        <taxon>Micrococcaceae</taxon>
        <taxon>Zhihengliuella</taxon>
    </lineage>
</organism>
<comment type="caution">
    <text evidence="3">The sequence shown here is derived from an EMBL/GenBank/DDBJ whole genome shotgun (WGS) entry which is preliminary data.</text>
</comment>
<dbReference type="InterPro" id="IPR029044">
    <property type="entry name" value="Nucleotide-diphossugar_trans"/>
</dbReference>
<feature type="transmembrane region" description="Helical" evidence="2">
    <location>
        <begin position="696"/>
        <end position="717"/>
    </location>
</feature>
<dbReference type="Gene3D" id="3.90.550.10">
    <property type="entry name" value="Spore Coat Polysaccharide Biosynthesis Protein SpsA, Chain A"/>
    <property type="match status" value="1"/>
</dbReference>
<evidence type="ECO:0000313" key="3">
    <source>
        <dbReference type="EMBL" id="MBG6083974.1"/>
    </source>
</evidence>
<evidence type="ECO:0000256" key="2">
    <source>
        <dbReference type="SAM" id="Phobius"/>
    </source>
</evidence>
<feature type="region of interest" description="Disordered" evidence="1">
    <location>
        <begin position="1040"/>
        <end position="1073"/>
    </location>
</feature>
<feature type="transmembrane region" description="Helical" evidence="2">
    <location>
        <begin position="738"/>
        <end position="761"/>
    </location>
</feature>
<feature type="transmembrane region" description="Helical" evidence="2">
    <location>
        <begin position="210"/>
        <end position="232"/>
    </location>
</feature>
<feature type="transmembrane region" description="Helical" evidence="2">
    <location>
        <begin position="528"/>
        <end position="556"/>
    </location>
</feature>
<feature type="transmembrane region" description="Helical" evidence="2">
    <location>
        <begin position="1009"/>
        <end position="1029"/>
    </location>
</feature>
<protein>
    <submittedName>
        <fullName evidence="3">GT2 family glycosyltransferase</fullName>
    </submittedName>
</protein>
<keyword evidence="2" id="KW-1133">Transmembrane helix</keyword>
<accession>A0A931GKZ3</accession>
<keyword evidence="2" id="KW-0472">Membrane</keyword>
<sequence>MDASSRDDSAPLLRGYLPDDALVTQTSAHGFGHSVAAGLAEAPALEVAGNEWIWLIHDDSAPAPDALEQLLRAVEASPSVAIAGCKQLDADRPRHLLDVGLSMSRAGERLTMIEADELDQGQHDRRSDSFAVNSAGLLIRRDVFEALGGFDEALPGVGDDLDLCWRARLAGHRVVIVPAARMYHAPDAVKHFSGPMAARRSQVYLRLKHAPLLAVPFITLFAVLGGLGRFIAGLISKDPGHGAGQLIASLAAVLRPVSLIKSRRQAASTRKQRRGAVRALMTNPREVREHRRHLTARVEDEPVGVGSHSLAQTEASNPSGDDRDDFAELATTNRLSSAVGAIVAVLLTAGLSLLGLRHLIGAQALTGGALLPISDRAGTLWANATEWWQATGSGVAGAPDPFDRLLWLLGLTAAGAPNVAVVVLFFAAMPLAAFFAWLTLGAVTGSRGIRLLGAVLYGLAPSLQVALGQGRLSAVVVHLLLPLAALGIIRSIGGAPRRGQATLNHDDAAATARPGVAGTPSWTAAAGAALALAGLVSAAPALLWPAVAVIIIVALAAGRRAKALWWVPLPAIGVVAPLAVTATEDLRVLFADPSVPRAFDAAPLWQQALGFPVTLDTANGLPWLTDVAPGVPWLAIAAVLVALPVLLCAVFGSVAADRAGWTARGALAAAVVLLAASAGAQLVATGVDGAQTVTPFTGTFTSAVVLALLVAAAAGAGNLRFTSGQIESLGSASRARRLGVSAVAVLAGIAVVVAGAGWLVASGPYGAESQVQATIARSLPATAADRGVSPHETRTLVMTRRDGGSVEASLVSGSGSTLDSVSAVAEAGALYGPLFAAERRQDDDATTALRATVASIVSGQALDPRRDLAILGVDFVVLTNTDSSGDYTASLIDVVPSLAEIGRTDAGWLWRVEPAGAEEESGNFTSRVRVVDAQVNQEYLLDSNRARVTEQDVPAGDDGRRLVLAERADAGWQASFNGRPLRATTLEWAQAFELPAEAGTVTVSYHNPWALPIGIVQAVLAVIVILLVLPIRARRRNQLSEPRWRATDHAHSTDGPEPMAPDTTTRHGQEEST</sequence>
<dbReference type="PANTHER" id="PTHR43685:SF3">
    <property type="entry name" value="SLR2126 PROTEIN"/>
    <property type="match status" value="1"/>
</dbReference>
<dbReference type="Proteomes" id="UP000625033">
    <property type="component" value="Unassembled WGS sequence"/>
</dbReference>
<feature type="transmembrane region" description="Helical" evidence="2">
    <location>
        <begin position="666"/>
        <end position="684"/>
    </location>
</feature>
<dbReference type="Pfam" id="PF13641">
    <property type="entry name" value="Glyco_tranf_2_3"/>
    <property type="match status" value="1"/>
</dbReference>
<feature type="compositionally biased region" description="Basic and acidic residues" evidence="1">
    <location>
        <begin position="1064"/>
        <end position="1073"/>
    </location>
</feature>
<feature type="compositionally biased region" description="Polar residues" evidence="1">
    <location>
        <begin position="309"/>
        <end position="319"/>
    </location>
</feature>
<feature type="transmembrane region" description="Helical" evidence="2">
    <location>
        <begin position="434"/>
        <end position="460"/>
    </location>
</feature>
<dbReference type="PANTHER" id="PTHR43685">
    <property type="entry name" value="GLYCOSYLTRANSFERASE"/>
    <property type="match status" value="1"/>
</dbReference>
<feature type="transmembrane region" description="Helical" evidence="2">
    <location>
        <begin position="335"/>
        <end position="356"/>
    </location>
</feature>
<reference evidence="3" key="1">
    <citation type="submission" date="2020-11" db="EMBL/GenBank/DDBJ databases">
        <title>Sequencing the genomes of 1000 actinobacteria strains.</title>
        <authorList>
            <person name="Klenk H.-P."/>
        </authorList>
    </citation>
    <scope>NUCLEOTIDE SEQUENCE</scope>
    <source>
        <strain evidence="3">DSM 26152</strain>
    </source>
</reference>
<feature type="transmembrane region" description="Helical" evidence="2">
    <location>
        <begin position="563"/>
        <end position="580"/>
    </location>
</feature>
<evidence type="ECO:0000313" key="4">
    <source>
        <dbReference type="Proteomes" id="UP000625033"/>
    </source>
</evidence>
<keyword evidence="4" id="KW-1185">Reference proteome</keyword>
<gene>
    <name evidence="3" type="ORF">IW252_000741</name>
</gene>
<dbReference type="AlphaFoldDB" id="A0A931GKZ3"/>
<feature type="transmembrane region" description="Helical" evidence="2">
    <location>
        <begin position="472"/>
        <end position="493"/>
    </location>
</feature>
<name>A0A931GKZ3_9MICC</name>
<feature type="transmembrane region" description="Helical" evidence="2">
    <location>
        <begin position="631"/>
        <end position="654"/>
    </location>
</feature>
<dbReference type="EMBL" id="JADOTZ010000001">
    <property type="protein sequence ID" value="MBG6083974.1"/>
    <property type="molecule type" value="Genomic_DNA"/>
</dbReference>
<dbReference type="SUPFAM" id="SSF53448">
    <property type="entry name" value="Nucleotide-diphospho-sugar transferases"/>
    <property type="match status" value="1"/>
</dbReference>